<evidence type="ECO:0000313" key="3">
    <source>
        <dbReference type="Proteomes" id="UP000567179"/>
    </source>
</evidence>
<gene>
    <name evidence="2" type="ORF">D9619_008751</name>
</gene>
<accession>A0A8H5BA37</accession>
<feature type="region of interest" description="Disordered" evidence="1">
    <location>
        <begin position="121"/>
        <end position="144"/>
    </location>
</feature>
<dbReference type="AlphaFoldDB" id="A0A8H5BA37"/>
<evidence type="ECO:0000313" key="2">
    <source>
        <dbReference type="EMBL" id="KAF5319476.1"/>
    </source>
</evidence>
<feature type="region of interest" description="Disordered" evidence="1">
    <location>
        <begin position="166"/>
        <end position="191"/>
    </location>
</feature>
<evidence type="ECO:0000256" key="1">
    <source>
        <dbReference type="SAM" id="MobiDB-lite"/>
    </source>
</evidence>
<name>A0A8H5BA37_9AGAR</name>
<sequence>MSPPTLTASPTAASPTIEELLRNFEDYSKTLSDFQQAHPASDDGQSPFVVIGDEIALMATRRKVLERLKRNLDERALRRPKTLEPIAGPSKSRSLPTPPSGCADFNSATTIQTTSALIASARSSPAVRLPESPPRSPTRSPFRPVEREDAFYGLEMLKRYDFVRGRNGSPSFTKTDIPASPSKPSAIAADAPAPVAAAGPSITAATAAIASSDPPNSEVAVSIRITRSSARRASAEASEGSGTPSSSPPANVKRKKRPAGDIDADRKVSGGANLPPAKRRKGLPAQKGGA</sequence>
<reference evidence="2 3" key="1">
    <citation type="journal article" date="2020" name="ISME J.">
        <title>Uncovering the hidden diversity of litter-decomposition mechanisms in mushroom-forming fungi.</title>
        <authorList>
            <person name="Floudas D."/>
            <person name="Bentzer J."/>
            <person name="Ahren D."/>
            <person name="Johansson T."/>
            <person name="Persson P."/>
            <person name="Tunlid A."/>
        </authorList>
    </citation>
    <scope>NUCLEOTIDE SEQUENCE [LARGE SCALE GENOMIC DNA]</scope>
    <source>
        <strain evidence="2 3">CBS 101986</strain>
    </source>
</reference>
<feature type="compositionally biased region" description="Low complexity" evidence="1">
    <location>
        <begin position="222"/>
        <end position="245"/>
    </location>
</feature>
<feature type="region of interest" description="Disordered" evidence="1">
    <location>
        <begin position="208"/>
        <end position="290"/>
    </location>
</feature>
<feature type="compositionally biased region" description="Basic and acidic residues" evidence="1">
    <location>
        <begin position="258"/>
        <end position="268"/>
    </location>
</feature>
<organism evidence="2 3">
    <name type="scientific">Psilocybe cf. subviscida</name>
    <dbReference type="NCBI Taxonomy" id="2480587"/>
    <lineage>
        <taxon>Eukaryota</taxon>
        <taxon>Fungi</taxon>
        <taxon>Dikarya</taxon>
        <taxon>Basidiomycota</taxon>
        <taxon>Agaricomycotina</taxon>
        <taxon>Agaricomycetes</taxon>
        <taxon>Agaricomycetidae</taxon>
        <taxon>Agaricales</taxon>
        <taxon>Agaricineae</taxon>
        <taxon>Strophariaceae</taxon>
        <taxon>Psilocybe</taxon>
    </lineage>
</organism>
<proteinExistence type="predicted"/>
<protein>
    <submittedName>
        <fullName evidence="2">Uncharacterized protein</fullName>
    </submittedName>
</protein>
<dbReference type="EMBL" id="JAACJJ010000029">
    <property type="protein sequence ID" value="KAF5319476.1"/>
    <property type="molecule type" value="Genomic_DNA"/>
</dbReference>
<feature type="region of interest" description="Disordered" evidence="1">
    <location>
        <begin position="79"/>
        <end position="100"/>
    </location>
</feature>
<feature type="compositionally biased region" description="Low complexity" evidence="1">
    <location>
        <begin position="178"/>
        <end position="191"/>
    </location>
</feature>
<dbReference type="Proteomes" id="UP000567179">
    <property type="component" value="Unassembled WGS sequence"/>
</dbReference>
<keyword evidence="3" id="KW-1185">Reference proteome</keyword>
<comment type="caution">
    <text evidence="2">The sequence shown here is derived from an EMBL/GenBank/DDBJ whole genome shotgun (WGS) entry which is preliminary data.</text>
</comment>